<evidence type="ECO:0000313" key="2">
    <source>
        <dbReference type="Proteomes" id="UP000823638"/>
    </source>
</evidence>
<protein>
    <submittedName>
        <fullName evidence="1">Uncharacterized protein</fullName>
    </submittedName>
</protein>
<proteinExistence type="predicted"/>
<sequence length="269" mass="31655">MSDEPFVSIETQLLYRYLKESRPPVNLTIGEKNFVLNDYNMEGGRIFFISSDIENYLAITPEHEINVVGNFYFNGRGMNFETLLIKKRPPYIIFPMYFNKNKSSKNNKYRLGFLIDFMGFNGSAVTENFIFPILGKISEEEKRKRVLSSVQAWIDRINSKNIPMEDYSTIKVFLFYIDENKGILVFYDNYDKFYGISARPGVPGEYTLIFKGRSIRGRLVLKQKVKKPHCLVVEFEHHPFNPEDYRFLFEESKEKKCLDSEMEDFFSGK</sequence>
<dbReference type="Proteomes" id="UP000823638">
    <property type="component" value="Unassembled WGS sequence"/>
</dbReference>
<dbReference type="AlphaFoldDB" id="A0A9D9HQD6"/>
<reference evidence="1" key="1">
    <citation type="submission" date="2020-10" db="EMBL/GenBank/DDBJ databases">
        <authorList>
            <person name="Gilroy R."/>
        </authorList>
    </citation>
    <scope>NUCLEOTIDE SEQUENCE</scope>
    <source>
        <strain evidence="1">10532</strain>
    </source>
</reference>
<accession>A0A9D9HQD6</accession>
<name>A0A9D9HQD6_9SPIR</name>
<comment type="caution">
    <text evidence="1">The sequence shown here is derived from an EMBL/GenBank/DDBJ whole genome shotgun (WGS) entry which is preliminary data.</text>
</comment>
<dbReference type="EMBL" id="JADIMM010000080">
    <property type="protein sequence ID" value="MBO8457944.1"/>
    <property type="molecule type" value="Genomic_DNA"/>
</dbReference>
<evidence type="ECO:0000313" key="1">
    <source>
        <dbReference type="EMBL" id="MBO8457944.1"/>
    </source>
</evidence>
<organism evidence="1 2">
    <name type="scientific">Candidatus Gallitreponema excrementavium</name>
    <dbReference type="NCBI Taxonomy" id="2840840"/>
    <lineage>
        <taxon>Bacteria</taxon>
        <taxon>Pseudomonadati</taxon>
        <taxon>Spirochaetota</taxon>
        <taxon>Spirochaetia</taxon>
        <taxon>Spirochaetales</taxon>
        <taxon>Candidatus Gallitreponema</taxon>
    </lineage>
</organism>
<gene>
    <name evidence="1" type="ORF">IAA81_06920</name>
</gene>
<reference evidence="1" key="2">
    <citation type="journal article" date="2021" name="PeerJ">
        <title>Extensive microbial diversity within the chicken gut microbiome revealed by metagenomics and culture.</title>
        <authorList>
            <person name="Gilroy R."/>
            <person name="Ravi A."/>
            <person name="Getino M."/>
            <person name="Pursley I."/>
            <person name="Horton D.L."/>
            <person name="Alikhan N.F."/>
            <person name="Baker D."/>
            <person name="Gharbi K."/>
            <person name="Hall N."/>
            <person name="Watson M."/>
            <person name="Adriaenssens E.M."/>
            <person name="Foster-Nyarko E."/>
            <person name="Jarju S."/>
            <person name="Secka A."/>
            <person name="Antonio M."/>
            <person name="Oren A."/>
            <person name="Chaudhuri R.R."/>
            <person name="La Ragione R."/>
            <person name="Hildebrand F."/>
            <person name="Pallen M.J."/>
        </authorList>
    </citation>
    <scope>NUCLEOTIDE SEQUENCE</scope>
    <source>
        <strain evidence="1">10532</strain>
    </source>
</reference>